<name>A0A0V8IT75_9MICC</name>
<reference evidence="4 5" key="1">
    <citation type="journal article" date="2014" name="Arch. Microbiol.">
        <title>Arthrobacter enclensis sp. nov., isolated from sediment sample.</title>
        <authorList>
            <person name="Dastager S.G."/>
            <person name="Liu Q."/>
            <person name="Tang S.K."/>
            <person name="Krishnamurthi S."/>
            <person name="Lee J.C."/>
            <person name="Li W.J."/>
        </authorList>
    </citation>
    <scope>NUCLEOTIDE SEQUENCE [LARGE SCALE GENOMIC DNA]</scope>
    <source>
        <strain evidence="4 5">NIO-1008</strain>
    </source>
</reference>
<feature type="region of interest" description="Disordered" evidence="3">
    <location>
        <begin position="165"/>
        <end position="184"/>
    </location>
</feature>
<dbReference type="AlphaFoldDB" id="A0A0V8IT75"/>
<proteinExistence type="predicted"/>
<evidence type="ECO:0000313" key="5">
    <source>
        <dbReference type="Proteomes" id="UP000053199"/>
    </source>
</evidence>
<gene>
    <name evidence="4" type="ORF">AS031_07890</name>
</gene>
<dbReference type="Gene3D" id="2.40.50.140">
    <property type="entry name" value="Nucleic acid-binding proteins"/>
    <property type="match status" value="1"/>
</dbReference>
<evidence type="ECO:0000256" key="3">
    <source>
        <dbReference type="SAM" id="MobiDB-lite"/>
    </source>
</evidence>
<feature type="region of interest" description="Disordered" evidence="3">
    <location>
        <begin position="118"/>
        <end position="160"/>
    </location>
</feature>
<evidence type="ECO:0000256" key="1">
    <source>
        <dbReference type="ARBA" id="ARBA00023125"/>
    </source>
</evidence>
<comment type="caution">
    <text evidence="4">The sequence shown here is derived from an EMBL/GenBank/DDBJ whole genome shotgun (WGS) entry which is preliminary data.</text>
</comment>
<feature type="compositionally biased region" description="Acidic residues" evidence="3">
    <location>
        <begin position="145"/>
        <end position="155"/>
    </location>
</feature>
<evidence type="ECO:0000256" key="2">
    <source>
        <dbReference type="PROSITE-ProRule" id="PRU00252"/>
    </source>
</evidence>
<dbReference type="Pfam" id="PF00436">
    <property type="entry name" value="SSB"/>
    <property type="match status" value="1"/>
</dbReference>
<dbReference type="GO" id="GO:0003697">
    <property type="term" value="F:single-stranded DNA binding"/>
    <property type="evidence" value="ECO:0007669"/>
    <property type="project" value="InterPro"/>
</dbReference>
<keyword evidence="1 2" id="KW-0238">DNA-binding</keyword>
<dbReference type="Proteomes" id="UP000053199">
    <property type="component" value="Unassembled WGS sequence"/>
</dbReference>
<dbReference type="InterPro" id="IPR000424">
    <property type="entry name" value="Primosome_PriB/ssb"/>
</dbReference>
<organism evidence="4 5">
    <name type="scientific">Pseudarthrobacter enclensis</name>
    <dbReference type="NCBI Taxonomy" id="993070"/>
    <lineage>
        <taxon>Bacteria</taxon>
        <taxon>Bacillati</taxon>
        <taxon>Actinomycetota</taxon>
        <taxon>Actinomycetes</taxon>
        <taxon>Micrococcales</taxon>
        <taxon>Micrococcaceae</taxon>
        <taxon>Pseudarthrobacter</taxon>
    </lineage>
</organism>
<accession>A0A0V8IT75</accession>
<dbReference type="CDD" id="cd04496">
    <property type="entry name" value="SSB_OBF"/>
    <property type="match status" value="1"/>
</dbReference>
<dbReference type="SUPFAM" id="SSF50249">
    <property type="entry name" value="Nucleic acid-binding proteins"/>
    <property type="match status" value="1"/>
</dbReference>
<dbReference type="RefSeq" id="WP_058267554.1">
    <property type="nucleotide sequence ID" value="NZ_FMAZ01000002.1"/>
</dbReference>
<sequence length="184" mass="19818">MKDLMTIRGFVATDVTTSTTSSGAAKASFRVGVTSRRFDESSKAWVDGHTNWFTVHGYRQLAGTIGCSIRKGQPVIVVGKLRLSTWEKDGRVYHSTVIYADAVGHDLSLGSANFTRTSSRPALSLVEPPREAEDPQAALGPFHDDPEDHDEDARDDDGQAAVLIEDGNGDLASLDLETGELADV</sequence>
<evidence type="ECO:0000313" key="4">
    <source>
        <dbReference type="EMBL" id="KSU77964.1"/>
    </source>
</evidence>
<dbReference type="OrthoDB" id="4427276at2"/>
<protein>
    <submittedName>
        <fullName evidence="4">Single-stranded DNA-binding protein</fullName>
    </submittedName>
</protein>
<dbReference type="EMBL" id="LNQM01000002">
    <property type="protein sequence ID" value="KSU77964.1"/>
    <property type="molecule type" value="Genomic_DNA"/>
</dbReference>
<keyword evidence="5" id="KW-1185">Reference proteome</keyword>
<dbReference type="PROSITE" id="PS50935">
    <property type="entry name" value="SSB"/>
    <property type="match status" value="1"/>
</dbReference>
<dbReference type="InterPro" id="IPR012340">
    <property type="entry name" value="NA-bd_OB-fold"/>
</dbReference>
<dbReference type="STRING" id="993070.AS031_07890"/>